<feature type="region of interest" description="Disordered" evidence="1">
    <location>
        <begin position="539"/>
        <end position="589"/>
    </location>
</feature>
<sequence>MALEGAGWRGSSSRLWQKAFRLSRTEQGSGGPGQQSLPDRPPGPGQPHSSQALSLEAPCPPEPSAKVSGPRGSERLQPQNWSSPSDAHPSLGLRAREQMRKWTGEEDGEEGGEEDGEEDSEGDDEEDGEEDGEEEDREEDGEEDSEGDGEEDGKGNREEDGEEEDREEDGEEDSEGDGEEDGEGDREEDGKEDGEEDCEEGGEEGSDEGGEEDEEEGEEEGDEDREEDGEEDCEEDGEEDGEEEGEEDREEDGEEDSQEGGEENGEEDGEGDGEEEGEEEGDEDREEDGEEDCEEDREEDGEEEGEEDREEDGEEDREEDGEEEGEEDGEEDREEDGEEDGEEEDEEDREEDGEEDGEEEDEEDMEEDGEEEGEEDSQEGGEENGEEDGEGDGEEEDGEEDSEEKLRELCEFGENEDTLTARSRQAAGLARSSVGPGGCDLVASPPLWAGSGVLPLQVGPPVHRLSLCQPLEVNWRRRPWRRIPGEAGPPAGVGLASCLALPICLPPSGRGGDLGPHVSESHLGIWQLLPELRTVADPQWPCRTSGAEKKPEQGKHRKADAPEPDLGSSRLRERTGPTIGRSDAESCSTQLGWEEDRAGPALTVPSGLAWRWGTVQGVDLGLDVEPVQTHRRKHPWDHDLPLPQTTDAQNRLSGLL</sequence>
<name>A0A6B0S0P1_9CETA</name>
<comment type="caution">
    <text evidence="2">The sequence shown here is derived from an EMBL/GenBank/DDBJ whole genome shotgun (WGS) entry which is preliminary data.</text>
</comment>
<dbReference type="EMBL" id="VBQZ03000151">
    <property type="protein sequence ID" value="MXQ96029.1"/>
    <property type="molecule type" value="Genomic_DNA"/>
</dbReference>
<feature type="compositionally biased region" description="Polar residues" evidence="1">
    <location>
        <begin position="643"/>
        <end position="656"/>
    </location>
</feature>
<feature type="compositionally biased region" description="Acidic residues" evidence="1">
    <location>
        <begin position="159"/>
        <end position="403"/>
    </location>
</feature>
<feature type="compositionally biased region" description="Acidic residues" evidence="1">
    <location>
        <begin position="105"/>
        <end position="151"/>
    </location>
</feature>
<feature type="compositionally biased region" description="Polar residues" evidence="1">
    <location>
        <begin position="76"/>
        <end position="85"/>
    </location>
</feature>
<keyword evidence="3" id="KW-1185">Reference proteome</keyword>
<dbReference type="AlphaFoldDB" id="A0A6B0S0P1"/>
<reference evidence="2" key="1">
    <citation type="submission" date="2019-10" db="EMBL/GenBank/DDBJ databases">
        <title>The sequence and de novo assembly of the wild yak genome.</title>
        <authorList>
            <person name="Liu Y."/>
        </authorList>
    </citation>
    <scope>NUCLEOTIDE SEQUENCE [LARGE SCALE GENOMIC DNA]</scope>
    <source>
        <strain evidence="2">WY2019</strain>
    </source>
</reference>
<evidence type="ECO:0000313" key="2">
    <source>
        <dbReference type="EMBL" id="MXQ96029.1"/>
    </source>
</evidence>
<evidence type="ECO:0000313" key="3">
    <source>
        <dbReference type="Proteomes" id="UP000322234"/>
    </source>
</evidence>
<protein>
    <submittedName>
        <fullName evidence="2">Uncharacterized protein</fullName>
    </submittedName>
</protein>
<gene>
    <name evidence="2" type="ORF">E5288_WYG022255</name>
</gene>
<dbReference type="Proteomes" id="UP000322234">
    <property type="component" value="Unassembled WGS sequence"/>
</dbReference>
<feature type="region of interest" description="Disordered" evidence="1">
    <location>
        <begin position="1"/>
        <end position="405"/>
    </location>
</feature>
<feature type="compositionally biased region" description="Basic and acidic residues" evidence="1">
    <location>
        <begin position="94"/>
        <end position="104"/>
    </location>
</feature>
<feature type="region of interest" description="Disordered" evidence="1">
    <location>
        <begin position="632"/>
        <end position="656"/>
    </location>
</feature>
<proteinExistence type="predicted"/>
<organism evidence="2 3">
    <name type="scientific">Bos mutus</name>
    <name type="common">wild yak</name>
    <dbReference type="NCBI Taxonomy" id="72004"/>
    <lineage>
        <taxon>Eukaryota</taxon>
        <taxon>Metazoa</taxon>
        <taxon>Chordata</taxon>
        <taxon>Craniata</taxon>
        <taxon>Vertebrata</taxon>
        <taxon>Euteleostomi</taxon>
        <taxon>Mammalia</taxon>
        <taxon>Eutheria</taxon>
        <taxon>Laurasiatheria</taxon>
        <taxon>Artiodactyla</taxon>
        <taxon>Ruminantia</taxon>
        <taxon>Pecora</taxon>
        <taxon>Bovidae</taxon>
        <taxon>Bovinae</taxon>
        <taxon>Bos</taxon>
    </lineage>
</organism>
<accession>A0A6B0S0P1</accession>
<evidence type="ECO:0000256" key="1">
    <source>
        <dbReference type="SAM" id="MobiDB-lite"/>
    </source>
</evidence>